<dbReference type="SUPFAM" id="SSF56672">
    <property type="entry name" value="DNA/RNA polymerases"/>
    <property type="match status" value="1"/>
</dbReference>
<dbReference type="PROSITE" id="PS50878">
    <property type="entry name" value="RT_POL"/>
    <property type="match status" value="1"/>
</dbReference>
<protein>
    <recommendedName>
        <fullName evidence="3">Reverse transcriptase domain-containing protein</fullName>
    </recommendedName>
</protein>
<comment type="caution">
    <text evidence="4">The sequence shown here is derived from an EMBL/GenBank/DDBJ whole genome shotgun (WGS) entry which is preliminary data.</text>
</comment>
<dbReference type="Pfam" id="PF00078">
    <property type="entry name" value="RVT_1"/>
    <property type="match status" value="1"/>
</dbReference>
<dbReference type="InterPro" id="IPR043502">
    <property type="entry name" value="DNA/RNA_pol_sf"/>
</dbReference>
<comment type="similarity">
    <text evidence="1">Belongs to the short-chain dehydrogenases/reductases (SDR) family.</text>
</comment>
<dbReference type="PANTHER" id="PTHR43899:SF13">
    <property type="entry name" value="RH59310P"/>
    <property type="match status" value="1"/>
</dbReference>
<dbReference type="InterPro" id="IPR002347">
    <property type="entry name" value="SDR_fam"/>
</dbReference>
<dbReference type="PANTHER" id="PTHR43899">
    <property type="entry name" value="RH59310P"/>
    <property type="match status" value="1"/>
</dbReference>
<organism evidence="4 5">
    <name type="scientific">Necator americanus</name>
    <name type="common">Human hookworm</name>
    <dbReference type="NCBI Taxonomy" id="51031"/>
    <lineage>
        <taxon>Eukaryota</taxon>
        <taxon>Metazoa</taxon>
        <taxon>Ecdysozoa</taxon>
        <taxon>Nematoda</taxon>
        <taxon>Chromadorea</taxon>
        <taxon>Rhabditida</taxon>
        <taxon>Rhabditina</taxon>
        <taxon>Rhabditomorpha</taxon>
        <taxon>Strongyloidea</taxon>
        <taxon>Ancylostomatidae</taxon>
        <taxon>Bunostominae</taxon>
        <taxon>Necator</taxon>
    </lineage>
</organism>
<dbReference type="Pfam" id="PF03372">
    <property type="entry name" value="Exo_endo_phos"/>
    <property type="match status" value="1"/>
</dbReference>
<dbReference type="SUPFAM" id="SSF56219">
    <property type="entry name" value="DNase I-like"/>
    <property type="match status" value="1"/>
</dbReference>
<gene>
    <name evidence="4" type="primary">Necator_chrX.g22377</name>
    <name evidence="4" type="ORF">RB195_022215</name>
</gene>
<dbReference type="CDD" id="cd01650">
    <property type="entry name" value="RT_nLTR_like"/>
    <property type="match status" value="1"/>
</dbReference>
<dbReference type="InterPro" id="IPR036691">
    <property type="entry name" value="Endo/exonu/phosph_ase_sf"/>
</dbReference>
<evidence type="ECO:0000313" key="5">
    <source>
        <dbReference type="Proteomes" id="UP001303046"/>
    </source>
</evidence>
<evidence type="ECO:0000259" key="3">
    <source>
        <dbReference type="PROSITE" id="PS50878"/>
    </source>
</evidence>
<dbReference type="Gene3D" id="3.40.50.720">
    <property type="entry name" value="NAD(P)-binding Rossmann-like Domain"/>
    <property type="match status" value="2"/>
</dbReference>
<name>A0ABR1EEF4_NECAM</name>
<dbReference type="Proteomes" id="UP001303046">
    <property type="component" value="Unassembled WGS sequence"/>
</dbReference>
<dbReference type="Gene3D" id="3.60.10.10">
    <property type="entry name" value="Endonuclease/exonuclease/phosphatase"/>
    <property type="match status" value="1"/>
</dbReference>
<dbReference type="InterPro" id="IPR036291">
    <property type="entry name" value="NAD(P)-bd_dom_sf"/>
</dbReference>
<dbReference type="InterPro" id="IPR009878">
    <property type="entry name" value="Phlebovirus_G2_fusion"/>
</dbReference>
<dbReference type="EMBL" id="JAVFWL010000006">
    <property type="protein sequence ID" value="KAK6761060.1"/>
    <property type="molecule type" value="Genomic_DNA"/>
</dbReference>
<dbReference type="SUPFAM" id="SSF51735">
    <property type="entry name" value="NAD(P)-binding Rossmann-fold domains"/>
    <property type="match status" value="2"/>
</dbReference>
<evidence type="ECO:0000256" key="2">
    <source>
        <dbReference type="ARBA" id="ARBA00023002"/>
    </source>
</evidence>
<evidence type="ECO:0000256" key="1">
    <source>
        <dbReference type="ARBA" id="ARBA00006484"/>
    </source>
</evidence>
<dbReference type="InterPro" id="IPR000477">
    <property type="entry name" value="RT_dom"/>
</dbReference>
<dbReference type="Pfam" id="PF00106">
    <property type="entry name" value="adh_short"/>
    <property type="match status" value="1"/>
</dbReference>
<sequence length="1416" mass="161031">MRELTGVLDYAVRTARLLRKIGLADEQRSYSENIQSTSDQYTVRLVDLCRPLGTSKQGYSICGSTCGGIACGCFLPFPACTCLRIAHVSKKTQTVFEVVSCIEWQPVIQIDVDFMLYNEGKLKSFSLQPYATQKYDELSLTVISLQKPHSPLMDKRFAVTPMEAMMLPDQYQLPVECESEASALDAFVNCTNRMICSYENMKAPQTCQCPHDSLQNLRKEVSNVMPIRTPFTEIFSDSKEIYALSKQGEITLAIESNLLIGGTEFIINQPCEISVRGVKGICIRCYCWTVSRSENRYPTKILHDFFETQDIIWADSSARDAPDYKDAWTVVTGGTDGIGRAYIEELARTRGLKKFYLIGRNRQKLDRVVKELCERYGAECKTTVFDFEYDSYEKLPQELSDMDIGILINCAGISSNQVGDFMELPKGTASKILRVNLMSSIKMIELVLPGMIKRDKGCVVNVSSMTVAQDVIDSGPRRHTHDWPWRLSQTVYLQRENVSTDADLHALLGAAERIKFHVIALQETKCRRSDVRQMNDGTLVIRREKVPSRNVGGVGFVVHPSVVHLVDSHEILSPRLAILRLRPLRQKSISIMNCYSPTSAADESELDAFYEELEEIVRNEMSFYKFVVGDINAKLGKATEEECRIVRFGLGDRNENGNRLAGLLSAARLFHGNSLFMKKDHRRWTWESPNGATRAEIDHILTNRRWCLLDVSVVPSFSSGSDHRLLRAKIRLSHTMEKNICYRQRRRKEVVYDDCVLEDSLSQGDWHIEEGPNVDYEMLLRGLQTCAERASKTRTTNLDRTSKTTKELLERRRALRLDLNATHIERPIIPTGEAPPRILPSEVRVATKTMKPGTAPGPDFISADFLRAGGHPRHVILAAHMTSYLQKERIPDHWKTSRTVLIHKKVFTKIILTRISRTLDEAQPQEQPGFRQGFGCLDHIQIVSRVIEVCREYRLPFVLTFVDYEKAFDSVETNAILSTLVDQGVDTSYVRTLTNCYDRCITKTQFFHRPLTIPIGKGVRQGDSTSPKLFTTALQWIMKSLSWEEKGIRVDGRFLSNLRFADDIILFSSSTNEAETMLNELNEAEKRIGLRISRKKTQFMKNAYCEDGGVQLEGSQIVEGSSFAYLEPSMNMENDLKEERNRRMRAAWAAFAPVREGTDQLKDRDLRAHLFDLTVLPALCYATETWADTAATFRKLLTTHRPLERCLLKFNRRTQHLAGIRNSDLRGMSCLCDPTEYISKANHRETANEMGDVFATRVDQLRAQLDTAKGPRQRHSRNFITSGMTMGWRPLPYISTYPASKAAISFYSDCLSDEFRHTNVRIQCLIPMLVATKVASYEISEANNLFVVTPENYAKQAVRAIGRFEIITGCVQHDVQIALGTLISFWVFKQIYVPIVMLGIHKERVAAYQRSHRKDA</sequence>
<dbReference type="Pfam" id="PF07245">
    <property type="entry name" value="Phlebovirus_G2"/>
    <property type="match status" value="1"/>
</dbReference>
<accession>A0ABR1EEF4</accession>
<dbReference type="CDD" id="cd09076">
    <property type="entry name" value="L1-EN"/>
    <property type="match status" value="1"/>
</dbReference>
<dbReference type="PRINTS" id="PR00081">
    <property type="entry name" value="GDHRDH"/>
</dbReference>
<evidence type="ECO:0000313" key="4">
    <source>
        <dbReference type="EMBL" id="KAK6761060.1"/>
    </source>
</evidence>
<dbReference type="InterPro" id="IPR005135">
    <property type="entry name" value="Endo/exonuclease/phosphatase"/>
</dbReference>
<feature type="domain" description="Reverse transcriptase" evidence="3">
    <location>
        <begin position="883"/>
        <end position="1112"/>
    </location>
</feature>
<dbReference type="InterPro" id="IPR043128">
    <property type="entry name" value="Rev_trsase/Diguanyl_cyclase"/>
</dbReference>
<dbReference type="Gene3D" id="3.30.70.270">
    <property type="match status" value="1"/>
</dbReference>
<keyword evidence="5" id="KW-1185">Reference proteome</keyword>
<reference evidence="4 5" key="1">
    <citation type="submission" date="2023-08" db="EMBL/GenBank/DDBJ databases">
        <title>A Necator americanus chromosomal reference genome.</title>
        <authorList>
            <person name="Ilik V."/>
            <person name="Petrzelkova K.J."/>
            <person name="Pardy F."/>
            <person name="Fuh T."/>
            <person name="Niatou-Singa F.S."/>
            <person name="Gouil Q."/>
            <person name="Baker L."/>
            <person name="Ritchie M.E."/>
            <person name="Jex A.R."/>
            <person name="Gazzola D."/>
            <person name="Li H."/>
            <person name="Toshio Fujiwara R."/>
            <person name="Zhan B."/>
            <person name="Aroian R.V."/>
            <person name="Pafco B."/>
            <person name="Schwarz E.M."/>
        </authorList>
    </citation>
    <scope>NUCLEOTIDE SEQUENCE [LARGE SCALE GENOMIC DNA]</scope>
    <source>
        <strain evidence="4 5">Aroian</strain>
        <tissue evidence="4">Whole animal</tissue>
    </source>
</reference>
<dbReference type="InterPro" id="IPR051019">
    <property type="entry name" value="VLCFA-Steroid_DH"/>
</dbReference>
<proteinExistence type="inferred from homology"/>
<keyword evidence="2" id="KW-0560">Oxidoreductase</keyword>